<evidence type="ECO:0000313" key="4">
    <source>
        <dbReference type="EMBL" id="KKZ12050.1"/>
    </source>
</evidence>
<keyword evidence="2" id="KW-0472">Membrane</keyword>
<comment type="caution">
    <text evidence="4">The sequence shown here is derived from an EMBL/GenBank/DDBJ whole genome shotgun (WGS) entry which is preliminary data.</text>
</comment>
<dbReference type="InterPro" id="IPR046625">
    <property type="entry name" value="DUF6737"/>
</dbReference>
<accession>A0A0G2HLR4</accession>
<feature type="transmembrane region" description="Helical" evidence="2">
    <location>
        <begin position="12"/>
        <end position="32"/>
    </location>
</feature>
<feature type="region of interest" description="Disordered" evidence="1">
    <location>
        <begin position="61"/>
        <end position="81"/>
    </location>
</feature>
<evidence type="ECO:0000313" key="5">
    <source>
        <dbReference type="Proteomes" id="UP000035067"/>
    </source>
</evidence>
<dbReference type="AlphaFoldDB" id="A0A0G2HLR4"/>
<feature type="compositionally biased region" description="Basic and acidic residues" evidence="1">
    <location>
        <begin position="67"/>
        <end position="81"/>
    </location>
</feature>
<dbReference type="Pfam" id="PF20522">
    <property type="entry name" value="DUF6737"/>
    <property type="match status" value="1"/>
</dbReference>
<feature type="transmembrane region" description="Helical" evidence="2">
    <location>
        <begin position="38"/>
        <end position="61"/>
    </location>
</feature>
<sequence>MTPGFWQKKPWWCQPWSILLTGIGTLVGGWWITQRWWIVVGLGCPVVAWWWLFLVLAPRLAEPGSGPEKRSSERRQETCSQ</sequence>
<evidence type="ECO:0000256" key="2">
    <source>
        <dbReference type="SAM" id="Phobius"/>
    </source>
</evidence>
<dbReference type="EMBL" id="JXQG01000031">
    <property type="protein sequence ID" value="KKZ12050.1"/>
    <property type="molecule type" value="Genomic_DNA"/>
</dbReference>
<name>A0A0G2HLR4_9SYNE</name>
<organism evidence="4 5">
    <name type="scientific">Candidatus Synechococcus spongiarum SP3</name>
    <dbReference type="NCBI Taxonomy" id="1604020"/>
    <lineage>
        <taxon>Bacteria</taxon>
        <taxon>Bacillati</taxon>
        <taxon>Cyanobacteriota</taxon>
        <taxon>Cyanophyceae</taxon>
        <taxon>Synechococcales</taxon>
        <taxon>Synechococcaceae</taxon>
        <taxon>Synechococcus</taxon>
    </lineage>
</organism>
<dbReference type="PATRIC" id="fig|1604020.3.peg.853"/>
<keyword evidence="2" id="KW-0812">Transmembrane</keyword>
<protein>
    <recommendedName>
        <fullName evidence="3">DUF6737 domain-containing protein</fullName>
    </recommendedName>
</protein>
<keyword evidence="2" id="KW-1133">Transmembrane helix</keyword>
<dbReference type="Proteomes" id="UP000035067">
    <property type="component" value="Unassembled WGS sequence"/>
</dbReference>
<evidence type="ECO:0000259" key="3">
    <source>
        <dbReference type="Pfam" id="PF20522"/>
    </source>
</evidence>
<reference evidence="4 5" key="1">
    <citation type="submission" date="2015-01" db="EMBL/GenBank/DDBJ databases">
        <title>Lifestyle Evolution in Cyanobacterial Symbionts of Sponges.</title>
        <authorList>
            <person name="Burgsdorf I."/>
            <person name="Slaby B.M."/>
            <person name="Handley K.M."/>
            <person name="Haber M."/>
            <person name="Blom J."/>
            <person name="Marshall C.W."/>
            <person name="Gilbert J.A."/>
            <person name="Hentschel U."/>
            <person name="Steindler L."/>
        </authorList>
    </citation>
    <scope>NUCLEOTIDE SEQUENCE [LARGE SCALE GENOMIC DNA]</scope>
    <source>
        <strain evidence="4">SP3</strain>
    </source>
</reference>
<feature type="domain" description="DUF6737" evidence="3">
    <location>
        <begin position="5"/>
        <end position="59"/>
    </location>
</feature>
<proteinExistence type="predicted"/>
<evidence type="ECO:0000256" key="1">
    <source>
        <dbReference type="SAM" id="MobiDB-lite"/>
    </source>
</evidence>
<gene>
    <name evidence="4" type="ORF">TE42_05980</name>
</gene>